<feature type="region of interest" description="Disordered" evidence="1">
    <location>
        <begin position="38"/>
        <end position="97"/>
    </location>
</feature>
<keyword evidence="3" id="KW-1185">Reference proteome</keyword>
<dbReference type="KEGG" id="fra:Francci3_4455"/>
<protein>
    <submittedName>
        <fullName evidence="2">Uncharacterized protein</fullName>
    </submittedName>
</protein>
<reference evidence="2 3" key="1">
    <citation type="journal article" date="2007" name="Genome Res.">
        <title>Genome characteristics of facultatively symbiotic Frankia sp. strains reflect host range and host plant biogeography.</title>
        <authorList>
            <person name="Normand P."/>
            <person name="Lapierre P."/>
            <person name="Tisa L.S."/>
            <person name="Gogarten J.P."/>
            <person name="Alloisio N."/>
            <person name="Bagnarol E."/>
            <person name="Bassi C.A."/>
            <person name="Berry A.M."/>
            <person name="Bickhart D.M."/>
            <person name="Choisne N."/>
            <person name="Couloux A."/>
            <person name="Cournoyer B."/>
            <person name="Cruveiller S."/>
            <person name="Daubin V."/>
            <person name="Demange N."/>
            <person name="Francino M.P."/>
            <person name="Goltsman E."/>
            <person name="Huang Y."/>
            <person name="Kopp O.R."/>
            <person name="Labarre L."/>
            <person name="Lapidus A."/>
            <person name="Lavire C."/>
            <person name="Marechal J."/>
            <person name="Martinez M."/>
            <person name="Mastronunzio J.E."/>
            <person name="Mullin B.C."/>
            <person name="Niemann J."/>
            <person name="Pujic P."/>
            <person name="Rawnsley T."/>
            <person name="Rouy Z."/>
            <person name="Schenowitz C."/>
            <person name="Sellstedt A."/>
            <person name="Tavares F."/>
            <person name="Tomkins J.P."/>
            <person name="Vallenet D."/>
            <person name="Valverde C."/>
            <person name="Wall L.G."/>
            <person name="Wang Y."/>
            <person name="Medigue C."/>
            <person name="Benson D.R."/>
        </authorList>
    </citation>
    <scope>NUCLEOTIDE SEQUENCE [LARGE SCALE GENOMIC DNA]</scope>
    <source>
        <strain evidence="3">DSM 45818 / CECT 9043 / CcI3</strain>
    </source>
</reference>
<proteinExistence type="predicted"/>
<evidence type="ECO:0000313" key="3">
    <source>
        <dbReference type="Proteomes" id="UP000001937"/>
    </source>
</evidence>
<organism evidence="2 3">
    <name type="scientific">Frankia casuarinae (strain DSM 45818 / CECT 9043 / HFP020203 / CcI3)</name>
    <dbReference type="NCBI Taxonomy" id="106370"/>
    <lineage>
        <taxon>Bacteria</taxon>
        <taxon>Bacillati</taxon>
        <taxon>Actinomycetota</taxon>
        <taxon>Actinomycetes</taxon>
        <taxon>Frankiales</taxon>
        <taxon>Frankiaceae</taxon>
        <taxon>Frankia</taxon>
    </lineage>
</organism>
<dbReference type="Proteomes" id="UP000001937">
    <property type="component" value="Chromosome"/>
</dbReference>
<feature type="compositionally biased region" description="Low complexity" evidence="1">
    <location>
        <begin position="61"/>
        <end position="79"/>
    </location>
</feature>
<name>Q2J4J1_FRACC</name>
<gene>
    <name evidence="2" type="ordered locus">Francci3_4455</name>
</gene>
<dbReference type="HOGENOM" id="CLU_1330313_0_0_11"/>
<evidence type="ECO:0000313" key="2">
    <source>
        <dbReference type="EMBL" id="ABD13801.1"/>
    </source>
</evidence>
<dbReference type="AlphaFoldDB" id="Q2J4J1"/>
<feature type="compositionally biased region" description="Basic residues" evidence="1">
    <location>
        <begin position="80"/>
        <end position="90"/>
    </location>
</feature>
<accession>Q2J4J1</accession>
<evidence type="ECO:0000256" key="1">
    <source>
        <dbReference type="SAM" id="MobiDB-lite"/>
    </source>
</evidence>
<dbReference type="EMBL" id="CP000249">
    <property type="protein sequence ID" value="ABD13801.1"/>
    <property type="molecule type" value="Genomic_DNA"/>
</dbReference>
<sequence>MFAGTADRAAEPVFRCRLYGSTACIVLAPVSFYRMIDPQPGSRRRHSMRYAVSSPRRVGRPLSSGAPGAPEAAASGGCRPARRGSRRAGRRGGATRTTLATLTTAGATLAVSGILALVNAGAAQAGGATWASCPGGQATEVGVPAAAGEPNRPATYLDAGFYVHVASLWPPATASLCRTGPGRGEEAGEPIFRFGHLSCPGGDATFGVRRPAVPDRASADVPSATWGTYLPAGWYSLDDLSDPSWTSVCWSSRRR</sequence>